<reference evidence="3" key="1">
    <citation type="submission" date="2022-06" db="EMBL/GenBank/DDBJ databases">
        <title>Aeoliella straminimaris, a novel planctomycete from sediments.</title>
        <authorList>
            <person name="Vitorino I.R."/>
            <person name="Lage O.M."/>
        </authorList>
    </citation>
    <scope>NUCLEOTIDE SEQUENCE</scope>
    <source>
        <strain evidence="3">ICT_H6.2</strain>
    </source>
</reference>
<protein>
    <submittedName>
        <fullName evidence="3">Uncharacterized protein</fullName>
    </submittedName>
</protein>
<proteinExistence type="predicted"/>
<feature type="signal peptide" evidence="2">
    <location>
        <begin position="1"/>
        <end position="23"/>
    </location>
</feature>
<name>A0A9X2FEX1_9BACT</name>
<keyword evidence="4" id="KW-1185">Reference proteome</keyword>
<keyword evidence="1" id="KW-0812">Transmembrane</keyword>
<keyword evidence="2" id="KW-0732">Signal</keyword>
<organism evidence="3 4">
    <name type="scientific">Aeoliella straminimaris</name>
    <dbReference type="NCBI Taxonomy" id="2954799"/>
    <lineage>
        <taxon>Bacteria</taxon>
        <taxon>Pseudomonadati</taxon>
        <taxon>Planctomycetota</taxon>
        <taxon>Planctomycetia</taxon>
        <taxon>Pirellulales</taxon>
        <taxon>Lacipirellulaceae</taxon>
        <taxon>Aeoliella</taxon>
    </lineage>
</organism>
<dbReference type="AlphaFoldDB" id="A0A9X2FEX1"/>
<gene>
    <name evidence="3" type="ORF">NG895_14005</name>
</gene>
<evidence type="ECO:0000313" key="3">
    <source>
        <dbReference type="EMBL" id="MCO6045019.1"/>
    </source>
</evidence>
<sequence length="248" mass="28378">MNPRYCCGILFCLLAQHAAPCHAGLSIWHDWSWSTTSQNDKYVFVCLLTDPVDKQIAEIRKYGDSPPEIIYANEIAEVQRLYDTYPCTGMYRNDGSTTPLWTTNGWIHHGVPSPDGRLLVYFNTDNFFHIDVHDGSSPGRSLSDLEMIGWVPFGLNLISDESGLQMEDFQLDANWMHVKVIWDNGSTTTVRLDDFAIVQSNTLGYALYHLITTVRGIVLILVVSFLTTMFGYLLTNWVMRRRTRRERS</sequence>
<dbReference type="Proteomes" id="UP001155241">
    <property type="component" value="Unassembled WGS sequence"/>
</dbReference>
<feature type="chain" id="PRO_5040935856" evidence="2">
    <location>
        <begin position="24"/>
        <end position="248"/>
    </location>
</feature>
<accession>A0A9X2FEX1</accession>
<dbReference type="EMBL" id="JAMXLR010000051">
    <property type="protein sequence ID" value="MCO6045019.1"/>
    <property type="molecule type" value="Genomic_DNA"/>
</dbReference>
<evidence type="ECO:0000313" key="4">
    <source>
        <dbReference type="Proteomes" id="UP001155241"/>
    </source>
</evidence>
<keyword evidence="1" id="KW-0472">Membrane</keyword>
<keyword evidence="1" id="KW-1133">Transmembrane helix</keyword>
<comment type="caution">
    <text evidence="3">The sequence shown here is derived from an EMBL/GenBank/DDBJ whole genome shotgun (WGS) entry which is preliminary data.</text>
</comment>
<evidence type="ECO:0000256" key="1">
    <source>
        <dbReference type="SAM" id="Phobius"/>
    </source>
</evidence>
<feature type="transmembrane region" description="Helical" evidence="1">
    <location>
        <begin position="217"/>
        <end position="239"/>
    </location>
</feature>
<evidence type="ECO:0000256" key="2">
    <source>
        <dbReference type="SAM" id="SignalP"/>
    </source>
</evidence>
<dbReference type="RefSeq" id="WP_252853132.1">
    <property type="nucleotide sequence ID" value="NZ_JAMXLR010000051.1"/>
</dbReference>